<reference evidence="5 6" key="1">
    <citation type="submission" date="2018-05" db="EMBL/GenBank/DDBJ databases">
        <title>Genomic Encyclopedia of Type Strains, Phase IV (KMG-IV): sequencing the most valuable type-strain genomes for metagenomic binning, comparative biology and taxonomic classification.</title>
        <authorList>
            <person name="Goeker M."/>
        </authorList>
    </citation>
    <scope>NUCLEOTIDE SEQUENCE [LARGE SCALE GENOMIC DNA]</scope>
    <source>
        <strain evidence="5 6">DSM 18773</strain>
    </source>
</reference>
<dbReference type="SUPFAM" id="SSF52540">
    <property type="entry name" value="P-loop containing nucleoside triphosphate hydrolases"/>
    <property type="match status" value="1"/>
</dbReference>
<keyword evidence="6" id="KW-1185">Reference proteome</keyword>
<dbReference type="GO" id="GO:0005524">
    <property type="term" value="F:ATP binding"/>
    <property type="evidence" value="ECO:0007669"/>
    <property type="project" value="UniProtKB-KW"/>
</dbReference>
<dbReference type="SMART" id="SM00382">
    <property type="entry name" value="AAA"/>
    <property type="match status" value="1"/>
</dbReference>
<evidence type="ECO:0000259" key="4">
    <source>
        <dbReference type="PROSITE" id="PS50893"/>
    </source>
</evidence>
<dbReference type="Proteomes" id="UP000245634">
    <property type="component" value="Unassembled WGS sequence"/>
</dbReference>
<keyword evidence="2" id="KW-0547">Nucleotide-binding</keyword>
<dbReference type="PANTHER" id="PTHR42711:SF1">
    <property type="entry name" value="ABC-TRANSPORT PROTEIN, ATP-BINDING COMPONENT"/>
    <property type="match status" value="1"/>
</dbReference>
<keyword evidence="1" id="KW-0813">Transport</keyword>
<dbReference type="InterPro" id="IPR003439">
    <property type="entry name" value="ABC_transporter-like_ATP-bd"/>
</dbReference>
<evidence type="ECO:0000313" key="6">
    <source>
        <dbReference type="Proteomes" id="UP000245634"/>
    </source>
</evidence>
<name>A0A316DIL3_9BACL</name>
<dbReference type="RefSeq" id="WP_109685591.1">
    <property type="nucleotide sequence ID" value="NZ_QGGL01000001.1"/>
</dbReference>
<feature type="domain" description="ABC transporter" evidence="4">
    <location>
        <begin position="2"/>
        <end position="255"/>
    </location>
</feature>
<dbReference type="GO" id="GO:0016887">
    <property type="term" value="F:ATP hydrolysis activity"/>
    <property type="evidence" value="ECO:0007669"/>
    <property type="project" value="InterPro"/>
</dbReference>
<evidence type="ECO:0000313" key="5">
    <source>
        <dbReference type="EMBL" id="PWK16473.1"/>
    </source>
</evidence>
<dbReference type="AlphaFoldDB" id="A0A316DIL3"/>
<gene>
    <name evidence="5" type="ORF">C7459_101337</name>
</gene>
<dbReference type="EMBL" id="QGGL01000001">
    <property type="protein sequence ID" value="PWK16473.1"/>
    <property type="molecule type" value="Genomic_DNA"/>
</dbReference>
<dbReference type="InterPro" id="IPR003593">
    <property type="entry name" value="AAA+_ATPase"/>
</dbReference>
<proteinExistence type="predicted"/>
<evidence type="ECO:0000256" key="2">
    <source>
        <dbReference type="ARBA" id="ARBA00022741"/>
    </source>
</evidence>
<evidence type="ECO:0000256" key="1">
    <source>
        <dbReference type="ARBA" id="ARBA00022448"/>
    </source>
</evidence>
<accession>A0A316DIL3</accession>
<protein>
    <submittedName>
        <fullName evidence="5">ABC-2 type transport system ATP-binding protein</fullName>
    </submittedName>
</protein>
<organism evidence="5 6">
    <name type="scientific">Tumebacillus permanentifrigoris</name>
    <dbReference type="NCBI Taxonomy" id="378543"/>
    <lineage>
        <taxon>Bacteria</taxon>
        <taxon>Bacillati</taxon>
        <taxon>Bacillota</taxon>
        <taxon>Bacilli</taxon>
        <taxon>Bacillales</taxon>
        <taxon>Alicyclobacillaceae</taxon>
        <taxon>Tumebacillus</taxon>
    </lineage>
</organism>
<comment type="caution">
    <text evidence="5">The sequence shown here is derived from an EMBL/GenBank/DDBJ whole genome shotgun (WGS) entry which is preliminary data.</text>
</comment>
<dbReference type="InterPro" id="IPR017871">
    <property type="entry name" value="ABC_transporter-like_CS"/>
</dbReference>
<dbReference type="Pfam" id="PF00005">
    <property type="entry name" value="ABC_tran"/>
    <property type="match status" value="1"/>
</dbReference>
<dbReference type="PROSITE" id="PS00211">
    <property type="entry name" value="ABC_TRANSPORTER_1"/>
    <property type="match status" value="1"/>
</dbReference>
<dbReference type="InterPro" id="IPR050763">
    <property type="entry name" value="ABC_transporter_ATP-binding"/>
</dbReference>
<dbReference type="OrthoDB" id="2290519at2"/>
<keyword evidence="3 5" id="KW-0067">ATP-binding</keyword>
<dbReference type="InterPro" id="IPR027417">
    <property type="entry name" value="P-loop_NTPase"/>
</dbReference>
<dbReference type="PANTHER" id="PTHR42711">
    <property type="entry name" value="ABC TRANSPORTER ATP-BINDING PROTEIN"/>
    <property type="match status" value="1"/>
</dbReference>
<sequence length="324" mass="36401">MIRAEGLTKYYHVTERKSGRFATLRTFVAGRMQKVPAVQEMSFEIPKGGFVGYIGPNGAGKSTTIKMLTGILHPDEGRVEVGGMSPQNQRKEVARKIGVVFGQRTQLWWDLPTRDSFELLAAMYNVQAADYDKAMGVYAELLGLHEFLDTPVRKLSLGQRMRADLCAALLHDPDVLFLDEPTIGLDVTAKNRIRGFLRDLNEREQKTILLTTHDMDDIEQLCKQLIIINHGKKVYDGTLEELRATYPLPSVLEVEFHGDVQELLLPAGTQYDPERRVARLSFDKQVTSPMPLIDALGACGEVRDIQVLTPKIEDIIEGMYIASR</sequence>
<evidence type="ECO:0000256" key="3">
    <source>
        <dbReference type="ARBA" id="ARBA00022840"/>
    </source>
</evidence>
<dbReference type="PROSITE" id="PS50893">
    <property type="entry name" value="ABC_TRANSPORTER_2"/>
    <property type="match status" value="1"/>
</dbReference>
<dbReference type="Gene3D" id="3.40.50.300">
    <property type="entry name" value="P-loop containing nucleotide triphosphate hydrolases"/>
    <property type="match status" value="1"/>
</dbReference>